<evidence type="ECO:0000256" key="5">
    <source>
        <dbReference type="SAM" id="MobiDB-lite"/>
    </source>
</evidence>
<comment type="subcellular location">
    <subcellularLocation>
        <location evidence="1">Nucleus</location>
    </subcellularLocation>
</comment>
<name>A0A9P6QCA7_9FUNG</name>
<dbReference type="EMBL" id="JAAAJB010000117">
    <property type="protein sequence ID" value="KAG0265428.1"/>
    <property type="molecule type" value="Genomic_DNA"/>
</dbReference>
<keyword evidence="2" id="KW-0240">DNA-directed RNA polymerase</keyword>
<evidence type="ECO:0008006" key="8">
    <source>
        <dbReference type="Google" id="ProtNLM"/>
    </source>
</evidence>
<evidence type="ECO:0000313" key="7">
    <source>
        <dbReference type="Proteomes" id="UP000807716"/>
    </source>
</evidence>
<dbReference type="PANTHER" id="PTHR13408:SF0">
    <property type="entry name" value="DNA-DIRECTED RNA POLYMERASE III SUBUNIT RPC4"/>
    <property type="match status" value="1"/>
</dbReference>
<feature type="compositionally biased region" description="Low complexity" evidence="5">
    <location>
        <begin position="1"/>
        <end position="38"/>
    </location>
</feature>
<evidence type="ECO:0000256" key="3">
    <source>
        <dbReference type="ARBA" id="ARBA00023163"/>
    </source>
</evidence>
<evidence type="ECO:0000256" key="1">
    <source>
        <dbReference type="ARBA" id="ARBA00004123"/>
    </source>
</evidence>
<evidence type="ECO:0000313" key="6">
    <source>
        <dbReference type="EMBL" id="KAG0265428.1"/>
    </source>
</evidence>
<dbReference type="Pfam" id="PF05132">
    <property type="entry name" value="RNA_pol_Rpc4"/>
    <property type="match status" value="1"/>
</dbReference>
<dbReference type="GO" id="GO:0003677">
    <property type="term" value="F:DNA binding"/>
    <property type="evidence" value="ECO:0007669"/>
    <property type="project" value="InterPro"/>
</dbReference>
<evidence type="ECO:0000256" key="4">
    <source>
        <dbReference type="ARBA" id="ARBA00023242"/>
    </source>
</evidence>
<sequence length="493" mass="49709">MTDSGPDSSSTGTGSASSSAHNSPTPGRGLAAAGSSSSNTRIGSLHATPTAPGGRLASLRGAHGGGGGAGGGASTRGGATKIKFTPTVPSKRNKKDAAPSLLDESRAGSSDTGRGLSGRGRGERGRGRGGRGGRGGSRGGFGHNDEAATASGPFSLGPSAAGNRWASKHQQMASRGGGSASGAHSSYTGVQGVKVERASGDDDGLTGDDREYYGDAVIDMKFGSGTADASLPTGAGDVDLAAAAAAAAGGARVKQEMAEDGVLEGEETLDVKPKIEGPAQDLLPAWQEDQMFFFQFPSVVPNFKPRPLPAMMEDLQLDDSTPGATETDPDLVKVKAEPEDGDMSKLKSASGLVAVKKEEEDTPKLGSATASPSAAAAGGGPPAGQRAKPKATPGGPTMKAASEDDGLSEAPLAQEGKIGRLLVYKSGKVKMQVGDIVMDVTTGSECTFLQDLVVVDSSNKQAFVMGSVQKRMICVPNLEQLLAAVENNQADQE</sequence>
<dbReference type="PANTHER" id="PTHR13408">
    <property type="entry name" value="DNA-DIRECTED RNA POLYMERASE III"/>
    <property type="match status" value="1"/>
</dbReference>
<dbReference type="OrthoDB" id="5836119at2759"/>
<feature type="compositionally biased region" description="Basic and acidic residues" evidence="5">
    <location>
        <begin position="330"/>
        <end position="345"/>
    </location>
</feature>
<keyword evidence="3" id="KW-0804">Transcription</keyword>
<protein>
    <recommendedName>
        <fullName evidence="8">RNA polymerase III RPC4-domain-containing protein</fullName>
    </recommendedName>
</protein>
<organism evidence="6 7">
    <name type="scientific">Actinomortierella ambigua</name>
    <dbReference type="NCBI Taxonomy" id="1343610"/>
    <lineage>
        <taxon>Eukaryota</taxon>
        <taxon>Fungi</taxon>
        <taxon>Fungi incertae sedis</taxon>
        <taxon>Mucoromycota</taxon>
        <taxon>Mortierellomycotina</taxon>
        <taxon>Mortierellomycetes</taxon>
        <taxon>Mortierellales</taxon>
        <taxon>Mortierellaceae</taxon>
        <taxon>Actinomortierella</taxon>
    </lineage>
</organism>
<dbReference type="GO" id="GO:0042797">
    <property type="term" value="P:tRNA transcription by RNA polymerase III"/>
    <property type="evidence" value="ECO:0007669"/>
    <property type="project" value="TreeGrafter"/>
</dbReference>
<comment type="caution">
    <text evidence="6">The sequence shown here is derived from an EMBL/GenBank/DDBJ whole genome shotgun (WGS) entry which is preliminary data.</text>
</comment>
<gene>
    <name evidence="6" type="ORF">DFQ27_000642</name>
</gene>
<dbReference type="InterPro" id="IPR007811">
    <property type="entry name" value="RPC4"/>
</dbReference>
<feature type="compositionally biased region" description="Gly residues" evidence="5">
    <location>
        <begin position="130"/>
        <end position="142"/>
    </location>
</feature>
<dbReference type="GO" id="GO:0005666">
    <property type="term" value="C:RNA polymerase III complex"/>
    <property type="evidence" value="ECO:0007669"/>
    <property type="project" value="InterPro"/>
</dbReference>
<feature type="compositionally biased region" description="Gly residues" evidence="5">
    <location>
        <begin position="62"/>
        <end position="75"/>
    </location>
</feature>
<dbReference type="Proteomes" id="UP000807716">
    <property type="component" value="Unassembled WGS sequence"/>
</dbReference>
<dbReference type="AlphaFoldDB" id="A0A9P6QCA7"/>
<reference evidence="6" key="1">
    <citation type="journal article" date="2020" name="Fungal Divers.">
        <title>Resolving the Mortierellaceae phylogeny through synthesis of multi-gene phylogenetics and phylogenomics.</title>
        <authorList>
            <person name="Vandepol N."/>
            <person name="Liber J."/>
            <person name="Desiro A."/>
            <person name="Na H."/>
            <person name="Kennedy M."/>
            <person name="Barry K."/>
            <person name="Grigoriev I.V."/>
            <person name="Miller A.N."/>
            <person name="O'Donnell K."/>
            <person name="Stajich J.E."/>
            <person name="Bonito G."/>
        </authorList>
    </citation>
    <scope>NUCLEOTIDE SEQUENCE</scope>
    <source>
        <strain evidence="6">BC1065</strain>
    </source>
</reference>
<feature type="region of interest" description="Disordered" evidence="5">
    <location>
        <begin position="317"/>
        <end position="410"/>
    </location>
</feature>
<accession>A0A9P6QCA7</accession>
<feature type="region of interest" description="Disordered" evidence="5">
    <location>
        <begin position="1"/>
        <end position="186"/>
    </location>
</feature>
<feature type="compositionally biased region" description="Low complexity" evidence="5">
    <location>
        <begin position="366"/>
        <end position="376"/>
    </location>
</feature>
<proteinExistence type="predicted"/>
<evidence type="ECO:0000256" key="2">
    <source>
        <dbReference type="ARBA" id="ARBA00022478"/>
    </source>
</evidence>
<keyword evidence="7" id="KW-1185">Reference proteome</keyword>
<keyword evidence="4" id="KW-0539">Nucleus</keyword>